<dbReference type="Pfam" id="PF21672">
    <property type="entry name" value="COMM_HN"/>
    <property type="match status" value="1"/>
</dbReference>
<dbReference type="InterPro" id="IPR017920">
    <property type="entry name" value="COMM"/>
</dbReference>
<organism evidence="2 3">
    <name type="scientific">Ignelater luminosus</name>
    <name type="common">Cucubano</name>
    <name type="synonym">Pyrophorus luminosus</name>
    <dbReference type="NCBI Taxonomy" id="2038154"/>
    <lineage>
        <taxon>Eukaryota</taxon>
        <taxon>Metazoa</taxon>
        <taxon>Ecdysozoa</taxon>
        <taxon>Arthropoda</taxon>
        <taxon>Hexapoda</taxon>
        <taxon>Insecta</taxon>
        <taxon>Pterygota</taxon>
        <taxon>Neoptera</taxon>
        <taxon>Endopterygota</taxon>
        <taxon>Coleoptera</taxon>
        <taxon>Polyphaga</taxon>
        <taxon>Elateriformia</taxon>
        <taxon>Elateroidea</taxon>
        <taxon>Elateridae</taxon>
        <taxon>Agrypninae</taxon>
        <taxon>Pyrophorini</taxon>
        <taxon>Ignelater</taxon>
    </lineage>
</organism>
<keyword evidence="3" id="KW-1185">Reference proteome</keyword>
<dbReference type="AlphaFoldDB" id="A0A8K0C6G9"/>
<protein>
    <recommendedName>
        <fullName evidence="1">COMM domain-containing protein</fullName>
    </recommendedName>
</protein>
<dbReference type="Pfam" id="PF07258">
    <property type="entry name" value="COMM_domain"/>
    <property type="match status" value="1"/>
</dbReference>
<dbReference type="PANTHER" id="PTHR15857:SF0">
    <property type="entry name" value="COMM DOMAIN-CONTAINING PROTEIN 2"/>
    <property type="match status" value="1"/>
</dbReference>
<dbReference type="EMBL" id="VTPC01090692">
    <property type="protein sequence ID" value="KAF2881855.1"/>
    <property type="molecule type" value="Genomic_DNA"/>
</dbReference>
<dbReference type="OrthoDB" id="10257479at2759"/>
<name>A0A8K0C6G9_IGNLU</name>
<dbReference type="PROSITE" id="PS51269">
    <property type="entry name" value="COMM"/>
    <property type="match status" value="1"/>
</dbReference>
<comment type="caution">
    <text evidence="2">The sequence shown here is derived from an EMBL/GenBank/DDBJ whole genome shotgun (WGS) entry which is preliminary data.</text>
</comment>
<feature type="domain" description="COMM" evidence="1">
    <location>
        <begin position="123"/>
        <end position="156"/>
    </location>
</feature>
<accession>A0A8K0C6G9</accession>
<dbReference type="PANTHER" id="PTHR15857">
    <property type="entry name" value="COMM DOMAIN CONTAINING PROTEIN 2"/>
    <property type="match status" value="1"/>
</dbReference>
<sequence>MLLSLRNDHKEHLSLLFNQTPQVVVDFCKLAIDFLQNGPNLKVYNNAAQKLEVGAENVQNCVYGLVNLLLESCKHKLNEVDFRDSVLTVGFTQEQQNILSKFYLSKRKDISDILAKLVVDEPHYHDLQWRFEVQVASRSLLEQVTPLVSMDLVLKK</sequence>
<proteinExistence type="predicted"/>
<evidence type="ECO:0000259" key="1">
    <source>
        <dbReference type="PROSITE" id="PS51269"/>
    </source>
</evidence>
<reference evidence="2" key="1">
    <citation type="submission" date="2019-08" db="EMBL/GenBank/DDBJ databases">
        <title>The genome of the North American firefly Photinus pyralis.</title>
        <authorList>
            <consortium name="Photinus pyralis genome working group"/>
            <person name="Fallon T.R."/>
            <person name="Sander Lower S.E."/>
            <person name="Weng J.-K."/>
        </authorList>
    </citation>
    <scope>NUCLEOTIDE SEQUENCE</scope>
    <source>
        <strain evidence="2">TRF0915ILg1</strain>
        <tissue evidence="2">Whole body</tissue>
    </source>
</reference>
<dbReference type="Proteomes" id="UP000801492">
    <property type="component" value="Unassembled WGS sequence"/>
</dbReference>
<gene>
    <name evidence="2" type="ORF">ILUMI_24319</name>
</gene>
<dbReference type="CDD" id="cd04750">
    <property type="entry name" value="Commd2"/>
    <property type="match status" value="1"/>
</dbReference>
<dbReference type="InterPro" id="IPR037354">
    <property type="entry name" value="Commd2"/>
</dbReference>
<evidence type="ECO:0000313" key="2">
    <source>
        <dbReference type="EMBL" id="KAF2881855.1"/>
    </source>
</evidence>
<evidence type="ECO:0000313" key="3">
    <source>
        <dbReference type="Proteomes" id="UP000801492"/>
    </source>
</evidence>